<organism evidence="8 9">
    <name type="scientific">Aspergillus sydowii CBS 593.65</name>
    <dbReference type="NCBI Taxonomy" id="1036612"/>
    <lineage>
        <taxon>Eukaryota</taxon>
        <taxon>Fungi</taxon>
        <taxon>Dikarya</taxon>
        <taxon>Ascomycota</taxon>
        <taxon>Pezizomycotina</taxon>
        <taxon>Eurotiomycetes</taxon>
        <taxon>Eurotiomycetidae</taxon>
        <taxon>Eurotiales</taxon>
        <taxon>Aspergillaceae</taxon>
        <taxon>Aspergillus</taxon>
        <taxon>Aspergillus subgen. Nidulantes</taxon>
    </lineage>
</organism>
<protein>
    <recommendedName>
        <fullName evidence="10">DUF803 domain membrane protein</fullName>
    </recommendedName>
</protein>
<dbReference type="InterPro" id="IPR008521">
    <property type="entry name" value="Mg_trans_NIPA"/>
</dbReference>
<feature type="compositionally biased region" description="Polar residues" evidence="6">
    <location>
        <begin position="759"/>
        <end position="771"/>
    </location>
</feature>
<dbReference type="Pfam" id="PF05653">
    <property type="entry name" value="Mg_trans_NIPA"/>
    <property type="match status" value="1"/>
</dbReference>
<feature type="compositionally biased region" description="Basic and acidic residues" evidence="6">
    <location>
        <begin position="540"/>
        <end position="552"/>
    </location>
</feature>
<comment type="subcellular location">
    <subcellularLocation>
        <location evidence="1">Endoplasmic reticulum membrane</location>
        <topology evidence="1">Multi-pass membrane protein</topology>
    </subcellularLocation>
</comment>
<feature type="transmembrane region" description="Helical" evidence="7">
    <location>
        <begin position="237"/>
        <end position="255"/>
    </location>
</feature>
<keyword evidence="9" id="KW-1185">Reference proteome</keyword>
<evidence type="ECO:0000256" key="6">
    <source>
        <dbReference type="SAM" id="MobiDB-lite"/>
    </source>
</evidence>
<evidence type="ECO:0008006" key="10">
    <source>
        <dbReference type="Google" id="ProtNLM"/>
    </source>
</evidence>
<dbReference type="PANTHER" id="PTHR12570:SF65">
    <property type="entry name" value="MAGNESIUM TRANSPORTER NIPA9-RELATED"/>
    <property type="match status" value="1"/>
</dbReference>
<proteinExistence type="predicted"/>
<feature type="region of interest" description="Disordered" evidence="6">
    <location>
        <begin position="759"/>
        <end position="794"/>
    </location>
</feature>
<dbReference type="AlphaFoldDB" id="A0A1L9TZU9"/>
<feature type="compositionally biased region" description="Basic and acidic residues" evidence="6">
    <location>
        <begin position="121"/>
        <end position="146"/>
    </location>
</feature>
<keyword evidence="2 7" id="KW-0812">Transmembrane</keyword>
<feature type="compositionally biased region" description="Low complexity" evidence="6">
    <location>
        <begin position="500"/>
        <end position="531"/>
    </location>
</feature>
<feature type="region of interest" description="Disordered" evidence="6">
    <location>
        <begin position="454"/>
        <end position="615"/>
    </location>
</feature>
<feature type="transmembrane region" description="Helical" evidence="7">
    <location>
        <begin position="59"/>
        <end position="81"/>
    </location>
</feature>
<feature type="transmembrane region" description="Helical" evidence="7">
    <location>
        <begin position="275"/>
        <end position="293"/>
    </location>
</feature>
<sequence length="794" mass="85958">MDSTQEYPLAAGLLATLATTIASTPTPFPRPTPSPHSLPSLHSDLGYDRGDNGDKEYEWSSLIGIITALAGNVLISLALNIQRYAHIRIEKEWEHEKQQKELSWKRTHRREISGSSYGAVDEDRQVSGERYEDNPSGRSGRYRDDDSIQDDQLQDSTVSERTVQPETGLPQGRRKSYLRSPYWWAGIILMTLGETGNFMAYGFAPASIVSPLGVVALISNCVIAPFLLKEKFRKRDFWGVIVAIAGAVVVVLSAKSSEEKIGPHDIWVMITRWEFELYLGLTAALIVVLMWASSKYGSRSILIDVGLVGLFGGYTALSTKGVSSLLSFTLWHVITFPITYLLAFVLVFSALMQIRYINRALQRFDSTQVIPTQFVLFTLSVIIGSAVLYQDFDAYTPSRAGKFVGGCLLTFLGVYFITSGRVRGDDESSYSTDEEEAIGLLPGERYQDRLDLSPPLQAQTKNRPRPRSPDLLDGPLQSPSGSLLSAGLEDLGDDQRTPRAGLSAASPSPAGSLAADSLAGPSPGTSSQPSSLLRNPWADTFERTASDPEIERPATPPEQSVQNPASSTVLLRFPPAPDADSTGAVNGTTSNSRNNTVPQTPPRRPRNSISAHFSPGPLFSTLSGGFSAVVADSIRRNEISPAKERRTPRPRGRKKHPTTSVFGNILRDGDGAGEEDSQDPDTALWDGAPRSSTVTAPPDPTDGLITAPVSTGHSTPGLDGGEIARNHSDDATTISRLRGLSDTWRKTVPWLGGVLQKRNCNQEESSETQAAERTLGEDDRPESGGAGASSSTQA</sequence>
<evidence type="ECO:0000313" key="9">
    <source>
        <dbReference type="Proteomes" id="UP000184356"/>
    </source>
</evidence>
<dbReference type="Proteomes" id="UP000184356">
    <property type="component" value="Unassembled WGS sequence"/>
</dbReference>
<dbReference type="GO" id="GO:0016020">
    <property type="term" value="C:membrane"/>
    <property type="evidence" value="ECO:0007669"/>
    <property type="project" value="UniProtKB-SubCell"/>
</dbReference>
<evidence type="ECO:0000256" key="7">
    <source>
        <dbReference type="SAM" id="Phobius"/>
    </source>
</evidence>
<evidence type="ECO:0000313" key="8">
    <source>
        <dbReference type="EMBL" id="OJJ64951.1"/>
    </source>
</evidence>
<evidence type="ECO:0000256" key="2">
    <source>
        <dbReference type="ARBA" id="ARBA00022692"/>
    </source>
</evidence>
<evidence type="ECO:0000256" key="4">
    <source>
        <dbReference type="ARBA" id="ARBA00022989"/>
    </source>
</evidence>
<feature type="transmembrane region" description="Helical" evidence="7">
    <location>
        <begin position="329"/>
        <end position="348"/>
    </location>
</feature>
<feature type="compositionally biased region" description="Basic residues" evidence="6">
    <location>
        <begin position="648"/>
        <end position="657"/>
    </location>
</feature>
<reference evidence="9" key="1">
    <citation type="journal article" date="2017" name="Genome Biol.">
        <title>Comparative genomics reveals high biological diversity and specific adaptations in the industrially and medically important fungal genus Aspergillus.</title>
        <authorList>
            <person name="de Vries R.P."/>
            <person name="Riley R."/>
            <person name="Wiebenga A."/>
            <person name="Aguilar-Osorio G."/>
            <person name="Amillis S."/>
            <person name="Uchima C.A."/>
            <person name="Anderluh G."/>
            <person name="Asadollahi M."/>
            <person name="Askin M."/>
            <person name="Barry K."/>
            <person name="Battaglia E."/>
            <person name="Bayram O."/>
            <person name="Benocci T."/>
            <person name="Braus-Stromeyer S.A."/>
            <person name="Caldana C."/>
            <person name="Canovas D."/>
            <person name="Cerqueira G.C."/>
            <person name="Chen F."/>
            <person name="Chen W."/>
            <person name="Choi C."/>
            <person name="Clum A."/>
            <person name="Dos Santos R.A."/>
            <person name="Damasio A.R."/>
            <person name="Diallinas G."/>
            <person name="Emri T."/>
            <person name="Fekete E."/>
            <person name="Flipphi M."/>
            <person name="Freyberg S."/>
            <person name="Gallo A."/>
            <person name="Gournas C."/>
            <person name="Habgood R."/>
            <person name="Hainaut M."/>
            <person name="Harispe M.L."/>
            <person name="Henrissat B."/>
            <person name="Hilden K.S."/>
            <person name="Hope R."/>
            <person name="Hossain A."/>
            <person name="Karabika E."/>
            <person name="Karaffa L."/>
            <person name="Karanyi Z."/>
            <person name="Krasevec N."/>
            <person name="Kuo A."/>
            <person name="Kusch H."/>
            <person name="LaButti K."/>
            <person name="Lagendijk E.L."/>
            <person name="Lapidus A."/>
            <person name="Levasseur A."/>
            <person name="Lindquist E."/>
            <person name="Lipzen A."/>
            <person name="Logrieco A.F."/>
            <person name="MacCabe A."/>
            <person name="Maekelae M.R."/>
            <person name="Malavazi I."/>
            <person name="Melin P."/>
            <person name="Meyer V."/>
            <person name="Mielnichuk N."/>
            <person name="Miskei M."/>
            <person name="Molnar A.P."/>
            <person name="Mule G."/>
            <person name="Ngan C.Y."/>
            <person name="Orejas M."/>
            <person name="Orosz E."/>
            <person name="Ouedraogo J.P."/>
            <person name="Overkamp K.M."/>
            <person name="Park H.-S."/>
            <person name="Perrone G."/>
            <person name="Piumi F."/>
            <person name="Punt P.J."/>
            <person name="Ram A.F."/>
            <person name="Ramon A."/>
            <person name="Rauscher S."/>
            <person name="Record E."/>
            <person name="Riano-Pachon D.M."/>
            <person name="Robert V."/>
            <person name="Roehrig J."/>
            <person name="Ruller R."/>
            <person name="Salamov A."/>
            <person name="Salih N.S."/>
            <person name="Samson R.A."/>
            <person name="Sandor E."/>
            <person name="Sanguinetti M."/>
            <person name="Schuetze T."/>
            <person name="Sepcic K."/>
            <person name="Shelest E."/>
            <person name="Sherlock G."/>
            <person name="Sophianopoulou V."/>
            <person name="Squina F.M."/>
            <person name="Sun H."/>
            <person name="Susca A."/>
            <person name="Todd R.B."/>
            <person name="Tsang A."/>
            <person name="Unkles S.E."/>
            <person name="van de Wiele N."/>
            <person name="van Rossen-Uffink D."/>
            <person name="Oliveira J.V."/>
            <person name="Vesth T.C."/>
            <person name="Visser J."/>
            <person name="Yu J.-H."/>
            <person name="Zhou M."/>
            <person name="Andersen M.R."/>
            <person name="Archer D.B."/>
            <person name="Baker S.E."/>
            <person name="Benoit I."/>
            <person name="Brakhage A.A."/>
            <person name="Braus G.H."/>
            <person name="Fischer R."/>
            <person name="Frisvad J.C."/>
            <person name="Goldman G.H."/>
            <person name="Houbraken J."/>
            <person name="Oakley B."/>
            <person name="Pocsi I."/>
            <person name="Scazzocchio C."/>
            <person name="Seiboth B."/>
            <person name="vanKuyk P.A."/>
            <person name="Wortman J."/>
            <person name="Dyer P.S."/>
            <person name="Grigoriev I.V."/>
        </authorList>
    </citation>
    <scope>NUCLEOTIDE SEQUENCE [LARGE SCALE GENOMIC DNA]</scope>
    <source>
        <strain evidence="9">CBS 593.65</strain>
    </source>
</reference>
<dbReference type="InterPro" id="IPR037185">
    <property type="entry name" value="EmrE-like"/>
</dbReference>
<name>A0A1L9TZU9_9EURO</name>
<dbReference type="OrthoDB" id="165382at2759"/>
<feature type="transmembrane region" description="Helical" evidence="7">
    <location>
        <begin position="208"/>
        <end position="228"/>
    </location>
</feature>
<dbReference type="RefSeq" id="XP_040708757.1">
    <property type="nucleotide sequence ID" value="XM_040844332.1"/>
</dbReference>
<feature type="transmembrane region" description="Helical" evidence="7">
    <location>
        <begin position="300"/>
        <end position="317"/>
    </location>
</feature>
<dbReference type="EMBL" id="KV878582">
    <property type="protein sequence ID" value="OJJ64951.1"/>
    <property type="molecule type" value="Genomic_DNA"/>
</dbReference>
<feature type="transmembrane region" description="Helical" evidence="7">
    <location>
        <begin position="182"/>
        <end position="202"/>
    </location>
</feature>
<dbReference type="PANTHER" id="PTHR12570">
    <property type="match status" value="1"/>
</dbReference>
<feature type="region of interest" description="Disordered" evidence="6">
    <location>
        <begin position="115"/>
        <end position="172"/>
    </location>
</feature>
<dbReference type="GO" id="GO:0015095">
    <property type="term" value="F:magnesium ion transmembrane transporter activity"/>
    <property type="evidence" value="ECO:0007669"/>
    <property type="project" value="InterPro"/>
</dbReference>
<dbReference type="SUPFAM" id="SSF103481">
    <property type="entry name" value="Multidrug resistance efflux transporter EmrE"/>
    <property type="match status" value="1"/>
</dbReference>
<keyword evidence="5 7" id="KW-0472">Membrane</keyword>
<accession>A0A1L9TZU9</accession>
<evidence type="ECO:0000256" key="3">
    <source>
        <dbReference type="ARBA" id="ARBA00022824"/>
    </source>
</evidence>
<dbReference type="VEuPathDB" id="FungiDB:ASPSYDRAFT_26918"/>
<feature type="compositionally biased region" description="Polar residues" evidence="6">
    <location>
        <begin position="583"/>
        <end position="598"/>
    </location>
</feature>
<gene>
    <name evidence="8" type="ORF">ASPSYDRAFT_26918</name>
</gene>
<evidence type="ECO:0000256" key="5">
    <source>
        <dbReference type="ARBA" id="ARBA00023136"/>
    </source>
</evidence>
<keyword evidence="3" id="KW-0256">Endoplasmic reticulum</keyword>
<evidence type="ECO:0000256" key="1">
    <source>
        <dbReference type="ARBA" id="ARBA00004477"/>
    </source>
</evidence>
<feature type="compositionally biased region" description="Low complexity" evidence="6">
    <location>
        <begin position="471"/>
        <end position="488"/>
    </location>
</feature>
<feature type="compositionally biased region" description="Basic and acidic residues" evidence="6">
    <location>
        <begin position="637"/>
        <end position="647"/>
    </location>
</feature>
<feature type="region of interest" description="Disordered" evidence="6">
    <location>
        <begin position="637"/>
        <end position="729"/>
    </location>
</feature>
<feature type="compositionally biased region" description="Polar residues" evidence="6">
    <location>
        <begin position="557"/>
        <end position="569"/>
    </location>
</feature>
<feature type="transmembrane region" description="Helical" evidence="7">
    <location>
        <begin position="369"/>
        <end position="388"/>
    </location>
</feature>
<dbReference type="GeneID" id="63760405"/>
<keyword evidence="4 7" id="KW-1133">Transmembrane helix</keyword>